<accession>A0A6G7GJW3</accession>
<proteinExistence type="predicted"/>
<organism evidence="3 4">
    <name type="scientific">Kuenenia stuttgartiensis</name>
    <dbReference type="NCBI Taxonomy" id="174633"/>
    <lineage>
        <taxon>Bacteria</taxon>
        <taxon>Pseudomonadati</taxon>
        <taxon>Planctomycetota</taxon>
        <taxon>Candidatus Brocadiia</taxon>
        <taxon>Candidatus Brocadiales</taxon>
        <taxon>Candidatus Brocadiaceae</taxon>
        <taxon>Candidatus Kuenenia</taxon>
    </lineage>
</organism>
<dbReference type="InterPro" id="IPR029063">
    <property type="entry name" value="SAM-dependent_MTases_sf"/>
</dbReference>
<dbReference type="GO" id="GO:0008757">
    <property type="term" value="F:S-adenosylmethionine-dependent methyltransferase activity"/>
    <property type="evidence" value="ECO:0007669"/>
    <property type="project" value="InterPro"/>
</dbReference>
<sequence>MSYQIARWAGVFGHEYTDRNMSNRFEMDAIYKKNFGITRQQMNEEFLSDLDKDIAVLEVGCNVGNQLILLADMGFKKLYGIELSDYAFEIAKKRIETKGISFIKGSALDIPFRDGFFDMVFTSGVLIHIHPADIQKAISNIHRCSGKYIWGFEYYAESYQEVLYREHKNLLWKTDFAKLYKDAFSGLKLIKEKKYIYLDDIVKQIRFSKFARQ</sequence>
<dbReference type="PANTHER" id="PTHR44068:SF11">
    <property type="entry name" value="GERANYL DIPHOSPHATE 2-C-METHYLTRANSFERASE"/>
    <property type="match status" value="1"/>
</dbReference>
<dbReference type="InterPro" id="IPR050447">
    <property type="entry name" value="Erg6_SMT_methyltransf"/>
</dbReference>
<evidence type="ECO:0000313" key="4">
    <source>
        <dbReference type="Proteomes" id="UP000501926"/>
    </source>
</evidence>
<dbReference type="InterPro" id="IPR020027">
    <property type="entry name" value="Pseudamin_synth-assoc_MeTrfase"/>
</dbReference>
<keyword evidence="3" id="KW-0489">Methyltransferase</keyword>
<feature type="domain" description="Methyltransferase type 11" evidence="2">
    <location>
        <begin position="57"/>
        <end position="144"/>
    </location>
</feature>
<evidence type="ECO:0000313" key="3">
    <source>
        <dbReference type="EMBL" id="QII09609.1"/>
    </source>
</evidence>
<evidence type="ECO:0000256" key="1">
    <source>
        <dbReference type="ARBA" id="ARBA00022679"/>
    </source>
</evidence>
<dbReference type="NCBIfam" id="TIGR03587">
    <property type="entry name" value="Pse_Me-ase"/>
    <property type="match status" value="1"/>
</dbReference>
<dbReference type="Pfam" id="PF08241">
    <property type="entry name" value="Methyltransf_11"/>
    <property type="match status" value="1"/>
</dbReference>
<dbReference type="InterPro" id="IPR013216">
    <property type="entry name" value="Methyltransf_11"/>
</dbReference>
<dbReference type="CDD" id="cd02440">
    <property type="entry name" value="AdoMet_MTases"/>
    <property type="match status" value="1"/>
</dbReference>
<dbReference type="GO" id="GO:0032259">
    <property type="term" value="P:methylation"/>
    <property type="evidence" value="ECO:0007669"/>
    <property type="project" value="UniProtKB-KW"/>
</dbReference>
<dbReference type="Gene3D" id="3.40.50.150">
    <property type="entry name" value="Vaccinia Virus protein VP39"/>
    <property type="match status" value="1"/>
</dbReference>
<dbReference type="Proteomes" id="UP000501926">
    <property type="component" value="Chromosome"/>
</dbReference>
<dbReference type="AlphaFoldDB" id="A0A6G7GJW3"/>
<dbReference type="EMBL" id="CP049055">
    <property type="protein sequence ID" value="QII09609.1"/>
    <property type="molecule type" value="Genomic_DNA"/>
</dbReference>
<reference evidence="3 4" key="1">
    <citation type="submission" date="2020-02" db="EMBL/GenBank/DDBJ databases">
        <title>Newly sequenced genome of strain CSTR1 showed variability in Candidatus Kuenenia stuttgartiensis genomes.</title>
        <authorList>
            <person name="Ding C."/>
            <person name="Adrian L."/>
        </authorList>
    </citation>
    <scope>NUCLEOTIDE SEQUENCE [LARGE SCALE GENOMIC DNA]</scope>
    <source>
        <strain evidence="3 4">CSTR1</strain>
    </source>
</reference>
<dbReference type="PANTHER" id="PTHR44068">
    <property type="entry name" value="ZGC:194242"/>
    <property type="match status" value="1"/>
</dbReference>
<dbReference type="SUPFAM" id="SSF53335">
    <property type="entry name" value="S-adenosyl-L-methionine-dependent methyltransferases"/>
    <property type="match status" value="1"/>
</dbReference>
<name>A0A6G7GJW3_KUEST</name>
<dbReference type="RefSeq" id="WP_164994351.1">
    <property type="nucleotide sequence ID" value="NZ_CP049055.1"/>
</dbReference>
<protein>
    <submittedName>
        <fullName evidence="3">Methyltransferase type 11</fullName>
    </submittedName>
</protein>
<gene>
    <name evidence="3" type="ORF">KsCSTR_02300</name>
</gene>
<evidence type="ECO:0000259" key="2">
    <source>
        <dbReference type="Pfam" id="PF08241"/>
    </source>
</evidence>
<keyword evidence="1 3" id="KW-0808">Transferase</keyword>